<evidence type="ECO:0000313" key="1">
    <source>
        <dbReference type="EMBL" id="KAA2241995.1"/>
    </source>
</evidence>
<sequence>MMLFPADNPLNKDISALPVDPNSTAILSAYAGTGLKADFGSGLWEGAPIGIPFTVVCGSQPKIPVTFRGNDYDDNYGDESDPGPYPIPLNTPIEGNGEGDSHVIAVDKENGMLYELYNASVNGNHWEASSGAVFNLKSNQLRQEGWTSADAAGLPILTGLVRYEEVLKGTIDHAIRFTLSKPNIKPAYILPARHKVNSTGGANSLPMGGRIRLKAGFNISAYPARIQVILTAMKKYGLILADVGSNMYVSGAPDNRWNNDELQQLGKVKASDFEVVKTN</sequence>
<reference evidence="1 2" key="2">
    <citation type="submission" date="2019-09" db="EMBL/GenBank/DDBJ databases">
        <authorList>
            <person name="Jin C."/>
        </authorList>
    </citation>
    <scope>NUCLEOTIDE SEQUENCE [LARGE SCALE GENOMIC DNA]</scope>
    <source>
        <strain evidence="1 2">BN140078</strain>
    </source>
</reference>
<dbReference type="EMBL" id="VUOC01000003">
    <property type="protein sequence ID" value="KAA2241995.1"/>
    <property type="molecule type" value="Genomic_DNA"/>
</dbReference>
<dbReference type="AlphaFoldDB" id="A0A5B2VSJ4"/>
<gene>
    <name evidence="1" type="ORF">F0L74_15480</name>
</gene>
<organism evidence="1 2">
    <name type="scientific">Chitinophaga agrisoli</name>
    <dbReference type="NCBI Taxonomy" id="2607653"/>
    <lineage>
        <taxon>Bacteria</taxon>
        <taxon>Pseudomonadati</taxon>
        <taxon>Bacteroidota</taxon>
        <taxon>Chitinophagia</taxon>
        <taxon>Chitinophagales</taxon>
        <taxon>Chitinophagaceae</taxon>
        <taxon>Chitinophaga</taxon>
    </lineage>
</organism>
<name>A0A5B2VSJ4_9BACT</name>
<dbReference type="Proteomes" id="UP000324611">
    <property type="component" value="Unassembled WGS sequence"/>
</dbReference>
<reference evidence="1 2" key="1">
    <citation type="submission" date="2019-09" db="EMBL/GenBank/DDBJ databases">
        <title>Chitinophaga ginsengihumi sp. nov., isolated from soil of ginseng rhizosphere.</title>
        <authorList>
            <person name="Lee J."/>
        </authorList>
    </citation>
    <scope>NUCLEOTIDE SEQUENCE [LARGE SCALE GENOMIC DNA]</scope>
    <source>
        <strain evidence="1 2">BN140078</strain>
    </source>
</reference>
<evidence type="ECO:0000313" key="2">
    <source>
        <dbReference type="Proteomes" id="UP000324611"/>
    </source>
</evidence>
<keyword evidence="2" id="KW-1185">Reference proteome</keyword>
<comment type="caution">
    <text evidence="1">The sequence shown here is derived from an EMBL/GenBank/DDBJ whole genome shotgun (WGS) entry which is preliminary data.</text>
</comment>
<proteinExistence type="predicted"/>
<accession>A0A5B2VSJ4</accession>
<protein>
    <submittedName>
        <fullName evidence="1">Uncharacterized protein</fullName>
    </submittedName>
</protein>